<dbReference type="AlphaFoldDB" id="F0ZDQ4"/>
<accession>F0ZDQ4</accession>
<feature type="region of interest" description="Disordered" evidence="3">
    <location>
        <begin position="1"/>
        <end position="32"/>
    </location>
</feature>
<dbReference type="InParanoid" id="F0ZDQ4"/>
<dbReference type="OrthoDB" id="439808at2759"/>
<dbReference type="Gene3D" id="3.30.70.330">
    <property type="match status" value="1"/>
</dbReference>
<feature type="compositionally biased region" description="Low complexity" evidence="3">
    <location>
        <begin position="173"/>
        <end position="207"/>
    </location>
</feature>
<evidence type="ECO:0000313" key="5">
    <source>
        <dbReference type="EMBL" id="EGC37907.1"/>
    </source>
</evidence>
<feature type="compositionally biased region" description="Low complexity" evidence="3">
    <location>
        <begin position="138"/>
        <end position="166"/>
    </location>
</feature>
<feature type="compositionally biased region" description="Low complexity" evidence="3">
    <location>
        <begin position="115"/>
        <end position="131"/>
    </location>
</feature>
<dbReference type="SUPFAM" id="SSF54928">
    <property type="entry name" value="RNA-binding domain, RBD"/>
    <property type="match status" value="1"/>
</dbReference>
<dbReference type="SMART" id="SM00360">
    <property type="entry name" value="RRM"/>
    <property type="match status" value="1"/>
</dbReference>
<sequence length="268" mass="30311">MGNYNRYNNNRFNNNNHGGYQPRDYNNNNGMAQQNNQNAIFVGDLTQSIQEPHLQNSFKEFGEIVSIRIFPQRGFAFVNFKDSESVEKAINGMNGGLIEGIAVKVGHSNAGSKLNNRGPPRYNNNFNNNSPYGGGGLPFNKNPNYNNNQHFNNGPNNPNYEGNNPYPNRPNDHYNNNNNNQHINNGNGQYIANNDQNENNNDNNESNTASPPENIETGNDPKAAYYDLLDRNQEKFYPNTEKSNNGENITNIESQIPQRPIPKYDYDS</sequence>
<dbReference type="eggNOG" id="KOG0148">
    <property type="taxonomic scope" value="Eukaryota"/>
</dbReference>
<evidence type="ECO:0000256" key="1">
    <source>
        <dbReference type="ARBA" id="ARBA00022884"/>
    </source>
</evidence>
<dbReference type="InterPro" id="IPR000504">
    <property type="entry name" value="RRM_dom"/>
</dbReference>
<feature type="compositionally biased region" description="Low complexity" evidence="3">
    <location>
        <begin position="1"/>
        <end position="16"/>
    </location>
</feature>
<dbReference type="GeneID" id="10503144"/>
<dbReference type="PROSITE" id="PS50102">
    <property type="entry name" value="RRM"/>
    <property type="match status" value="1"/>
</dbReference>
<reference evidence="6" key="1">
    <citation type="journal article" date="2011" name="Genome Biol.">
        <title>Comparative genomics of the social amoebae Dictyostelium discoideum and Dictyostelium purpureum.</title>
        <authorList>
            <consortium name="US DOE Joint Genome Institute (JGI-PGF)"/>
            <person name="Sucgang R."/>
            <person name="Kuo A."/>
            <person name="Tian X."/>
            <person name="Salerno W."/>
            <person name="Parikh A."/>
            <person name="Feasley C.L."/>
            <person name="Dalin E."/>
            <person name="Tu H."/>
            <person name="Huang E."/>
            <person name="Barry K."/>
            <person name="Lindquist E."/>
            <person name="Shapiro H."/>
            <person name="Bruce D."/>
            <person name="Schmutz J."/>
            <person name="Salamov A."/>
            <person name="Fey P."/>
            <person name="Gaudet P."/>
            <person name="Anjard C."/>
            <person name="Babu M.M."/>
            <person name="Basu S."/>
            <person name="Bushmanova Y."/>
            <person name="van der Wel H."/>
            <person name="Katoh-Kurasawa M."/>
            <person name="Dinh C."/>
            <person name="Coutinho P.M."/>
            <person name="Saito T."/>
            <person name="Elias M."/>
            <person name="Schaap P."/>
            <person name="Kay R.R."/>
            <person name="Henrissat B."/>
            <person name="Eichinger L."/>
            <person name="Rivero F."/>
            <person name="Putnam N.H."/>
            <person name="West C.M."/>
            <person name="Loomis W.F."/>
            <person name="Chisholm R.L."/>
            <person name="Shaulsky G."/>
            <person name="Strassmann J.E."/>
            <person name="Queller D.C."/>
            <person name="Kuspa A."/>
            <person name="Grigoriev I.V."/>
        </authorList>
    </citation>
    <scope>NUCLEOTIDE SEQUENCE [LARGE SCALE GENOMIC DNA]</scope>
    <source>
        <strain evidence="6">QSDP1</strain>
    </source>
</reference>
<dbReference type="EMBL" id="GL870988">
    <property type="protein sequence ID" value="EGC37907.1"/>
    <property type="molecule type" value="Genomic_DNA"/>
</dbReference>
<dbReference type="InterPro" id="IPR035979">
    <property type="entry name" value="RBD_domain_sf"/>
</dbReference>
<protein>
    <recommendedName>
        <fullName evidence="4">RRM domain-containing protein</fullName>
    </recommendedName>
</protein>
<dbReference type="VEuPathDB" id="AmoebaDB:DICPUDRAFT_149432"/>
<dbReference type="RefSeq" id="XP_003285567.1">
    <property type="nucleotide sequence ID" value="XM_003285519.1"/>
</dbReference>
<evidence type="ECO:0000256" key="2">
    <source>
        <dbReference type="PROSITE-ProRule" id="PRU00176"/>
    </source>
</evidence>
<feature type="region of interest" description="Disordered" evidence="3">
    <location>
        <begin position="111"/>
        <end position="220"/>
    </location>
</feature>
<name>F0ZDQ4_DICPU</name>
<keyword evidence="1 2" id="KW-0694">RNA-binding</keyword>
<dbReference type="KEGG" id="dpp:DICPUDRAFT_149432"/>
<dbReference type="InterPro" id="IPR012677">
    <property type="entry name" value="Nucleotide-bd_a/b_plait_sf"/>
</dbReference>
<keyword evidence="6" id="KW-1185">Reference proteome</keyword>
<dbReference type="PANTHER" id="PTHR21245">
    <property type="entry name" value="HETEROGENEOUS NUCLEAR RIBONUCLEOPROTEIN"/>
    <property type="match status" value="1"/>
</dbReference>
<dbReference type="CDD" id="cd00590">
    <property type="entry name" value="RRM_SF"/>
    <property type="match status" value="1"/>
</dbReference>
<evidence type="ECO:0000259" key="4">
    <source>
        <dbReference type="PROSITE" id="PS50102"/>
    </source>
</evidence>
<evidence type="ECO:0000313" key="6">
    <source>
        <dbReference type="Proteomes" id="UP000001064"/>
    </source>
</evidence>
<dbReference type="Proteomes" id="UP000001064">
    <property type="component" value="Unassembled WGS sequence"/>
</dbReference>
<feature type="domain" description="RRM" evidence="4">
    <location>
        <begin position="38"/>
        <end position="110"/>
    </location>
</feature>
<proteinExistence type="predicted"/>
<evidence type="ECO:0000256" key="3">
    <source>
        <dbReference type="SAM" id="MobiDB-lite"/>
    </source>
</evidence>
<dbReference type="STRING" id="5786.F0ZDQ4"/>
<dbReference type="Pfam" id="PF00076">
    <property type="entry name" value="RRM_1"/>
    <property type="match status" value="1"/>
</dbReference>
<organism evidence="5 6">
    <name type="scientific">Dictyostelium purpureum</name>
    <name type="common">Slime mold</name>
    <dbReference type="NCBI Taxonomy" id="5786"/>
    <lineage>
        <taxon>Eukaryota</taxon>
        <taxon>Amoebozoa</taxon>
        <taxon>Evosea</taxon>
        <taxon>Eumycetozoa</taxon>
        <taxon>Dictyostelia</taxon>
        <taxon>Dictyosteliales</taxon>
        <taxon>Dictyosteliaceae</taxon>
        <taxon>Dictyostelium</taxon>
    </lineage>
</organism>
<gene>
    <name evidence="5" type="ORF">DICPUDRAFT_149432</name>
</gene>
<dbReference type="GO" id="GO:0003723">
    <property type="term" value="F:RNA binding"/>
    <property type="evidence" value="ECO:0007669"/>
    <property type="project" value="UniProtKB-UniRule"/>
</dbReference>